<accession>A0A364K831</accession>
<dbReference type="PROSITE" id="PS51186">
    <property type="entry name" value="GNAT"/>
    <property type="match status" value="1"/>
</dbReference>
<dbReference type="InterPro" id="IPR000182">
    <property type="entry name" value="GNAT_dom"/>
</dbReference>
<evidence type="ECO:0000259" key="1">
    <source>
        <dbReference type="PROSITE" id="PS51186"/>
    </source>
</evidence>
<dbReference type="InterPro" id="IPR016181">
    <property type="entry name" value="Acyl_CoA_acyltransferase"/>
</dbReference>
<dbReference type="RefSeq" id="WP_113658122.1">
    <property type="nucleotide sequence ID" value="NZ_KZ845664.1"/>
</dbReference>
<dbReference type="GO" id="GO:0016747">
    <property type="term" value="F:acyltransferase activity, transferring groups other than amino-acyl groups"/>
    <property type="evidence" value="ECO:0007669"/>
    <property type="project" value="InterPro"/>
</dbReference>
<dbReference type="SUPFAM" id="SSF55729">
    <property type="entry name" value="Acyl-CoA N-acyltransferases (Nat)"/>
    <property type="match status" value="1"/>
</dbReference>
<organism evidence="2 3">
    <name type="scientific">Thermoflavimicrobium daqui</name>
    <dbReference type="NCBI Taxonomy" id="2137476"/>
    <lineage>
        <taxon>Bacteria</taxon>
        <taxon>Bacillati</taxon>
        <taxon>Bacillota</taxon>
        <taxon>Bacilli</taxon>
        <taxon>Bacillales</taxon>
        <taxon>Thermoactinomycetaceae</taxon>
        <taxon>Thermoflavimicrobium</taxon>
    </lineage>
</organism>
<proteinExistence type="predicted"/>
<sequence>MTRLIGEGKTVCLYHASETDLAWITDTEQAPENAPFIIGWSIEKHCEAFNNPDLVYLMIREKLTMKLVGFCILAGLTLPHQSLELRRMVISEKGKGFGREALQVIKKWCFRDHGAHRLWLDVKEQNIRALTLYQSEGFIREGILREAVKNENQYESLIVMSILESEYIE</sequence>
<evidence type="ECO:0000313" key="2">
    <source>
        <dbReference type="EMBL" id="RAL26438.1"/>
    </source>
</evidence>
<dbReference type="OrthoDB" id="9795206at2"/>
<dbReference type="PANTHER" id="PTHR43415:SF3">
    <property type="entry name" value="GNAT-FAMILY ACETYLTRANSFERASE"/>
    <property type="match status" value="1"/>
</dbReference>
<reference evidence="2 3" key="2">
    <citation type="submission" date="2018-06" db="EMBL/GenBank/DDBJ databases">
        <authorList>
            <person name="Zhirakovskaya E."/>
        </authorList>
    </citation>
    <scope>NUCLEOTIDE SEQUENCE [LARGE SCALE GENOMIC DNA]</scope>
    <source>
        <strain evidence="2 3">FBKL4.011</strain>
    </source>
</reference>
<dbReference type="Proteomes" id="UP000251213">
    <property type="component" value="Unassembled WGS sequence"/>
</dbReference>
<reference evidence="2 3" key="1">
    <citation type="submission" date="2018-06" db="EMBL/GenBank/DDBJ databases">
        <title>Thermoflavimicrobium daqus sp. nov., a thermophilic microbe isolated from Moutai-flavour Daqu.</title>
        <authorList>
            <person name="Wang X."/>
            <person name="Zhou H."/>
        </authorList>
    </citation>
    <scope>NUCLEOTIDE SEQUENCE [LARGE SCALE GENOMIC DNA]</scope>
    <source>
        <strain evidence="2 3">FBKL4.011</strain>
    </source>
</reference>
<dbReference type="AlphaFoldDB" id="A0A364K831"/>
<gene>
    <name evidence="2" type="ORF">DL897_05455</name>
</gene>
<feature type="domain" description="N-acetyltransferase" evidence="1">
    <location>
        <begin position="11"/>
        <end position="169"/>
    </location>
</feature>
<dbReference type="CDD" id="cd04301">
    <property type="entry name" value="NAT_SF"/>
    <property type="match status" value="1"/>
</dbReference>
<dbReference type="EMBL" id="QJKK01000002">
    <property type="protein sequence ID" value="RAL26438.1"/>
    <property type="molecule type" value="Genomic_DNA"/>
</dbReference>
<dbReference type="Pfam" id="PF00583">
    <property type="entry name" value="Acetyltransf_1"/>
    <property type="match status" value="1"/>
</dbReference>
<keyword evidence="3" id="KW-1185">Reference proteome</keyword>
<name>A0A364K831_9BACL</name>
<dbReference type="PANTHER" id="PTHR43415">
    <property type="entry name" value="SPERMIDINE N(1)-ACETYLTRANSFERASE"/>
    <property type="match status" value="1"/>
</dbReference>
<comment type="caution">
    <text evidence="2">The sequence shown here is derived from an EMBL/GenBank/DDBJ whole genome shotgun (WGS) entry which is preliminary data.</text>
</comment>
<evidence type="ECO:0000313" key="3">
    <source>
        <dbReference type="Proteomes" id="UP000251213"/>
    </source>
</evidence>
<dbReference type="Gene3D" id="3.40.630.30">
    <property type="match status" value="1"/>
</dbReference>
<protein>
    <submittedName>
        <fullName evidence="2">GNAT family N-acetyltransferase</fullName>
    </submittedName>
</protein>
<keyword evidence="2" id="KW-0808">Transferase</keyword>